<evidence type="ECO:0000256" key="1">
    <source>
        <dbReference type="SAM" id="SignalP"/>
    </source>
</evidence>
<gene>
    <name evidence="2" type="ORF">EV420DRAFT_421332</name>
</gene>
<reference evidence="2" key="1">
    <citation type="submission" date="2023-06" db="EMBL/GenBank/DDBJ databases">
        <authorList>
            <consortium name="Lawrence Berkeley National Laboratory"/>
            <person name="Ahrendt S."/>
            <person name="Sahu N."/>
            <person name="Indic B."/>
            <person name="Wong-Bajracharya J."/>
            <person name="Merenyi Z."/>
            <person name="Ke H.-M."/>
            <person name="Monk M."/>
            <person name="Kocsube S."/>
            <person name="Drula E."/>
            <person name="Lipzen A."/>
            <person name="Balint B."/>
            <person name="Henrissat B."/>
            <person name="Andreopoulos B."/>
            <person name="Martin F.M."/>
            <person name="Harder C.B."/>
            <person name="Rigling D."/>
            <person name="Ford K.L."/>
            <person name="Foster G.D."/>
            <person name="Pangilinan J."/>
            <person name="Papanicolaou A."/>
            <person name="Barry K."/>
            <person name="LaButti K."/>
            <person name="Viragh M."/>
            <person name="Koriabine M."/>
            <person name="Yan M."/>
            <person name="Riley R."/>
            <person name="Champramary S."/>
            <person name="Plett K.L."/>
            <person name="Tsai I.J."/>
            <person name="Slot J."/>
            <person name="Sipos G."/>
            <person name="Plett J."/>
            <person name="Nagy L.G."/>
            <person name="Grigoriev I.V."/>
        </authorList>
    </citation>
    <scope>NUCLEOTIDE SEQUENCE</scope>
    <source>
        <strain evidence="2">CCBAS 213</strain>
    </source>
</reference>
<keyword evidence="3" id="KW-1185">Reference proteome</keyword>
<dbReference type="RefSeq" id="XP_060321676.1">
    <property type="nucleotide sequence ID" value="XM_060482039.1"/>
</dbReference>
<accession>A0AA39J2B2</accession>
<dbReference type="AlphaFoldDB" id="A0AA39J2B2"/>
<sequence>MCLPVLLGLMSKGLSYFLWSLCRPFHPENCSAPLSELKGIFRYLGHHIFCWFRVRTRPVFYSSIGVYITRSRCTCAPFHTYSSSLSMN</sequence>
<dbReference type="Proteomes" id="UP001175211">
    <property type="component" value="Unassembled WGS sequence"/>
</dbReference>
<feature type="chain" id="PRO_5041268557" description="Secreted protein" evidence="1">
    <location>
        <begin position="16"/>
        <end position="88"/>
    </location>
</feature>
<name>A0AA39J2B2_ARMTA</name>
<keyword evidence="1" id="KW-0732">Signal</keyword>
<organism evidence="2 3">
    <name type="scientific">Armillaria tabescens</name>
    <name type="common">Ringless honey mushroom</name>
    <name type="synonym">Agaricus tabescens</name>
    <dbReference type="NCBI Taxonomy" id="1929756"/>
    <lineage>
        <taxon>Eukaryota</taxon>
        <taxon>Fungi</taxon>
        <taxon>Dikarya</taxon>
        <taxon>Basidiomycota</taxon>
        <taxon>Agaricomycotina</taxon>
        <taxon>Agaricomycetes</taxon>
        <taxon>Agaricomycetidae</taxon>
        <taxon>Agaricales</taxon>
        <taxon>Marasmiineae</taxon>
        <taxon>Physalacriaceae</taxon>
        <taxon>Desarmillaria</taxon>
    </lineage>
</organism>
<feature type="signal peptide" evidence="1">
    <location>
        <begin position="1"/>
        <end position="15"/>
    </location>
</feature>
<protein>
    <recommendedName>
        <fullName evidence="4">Secreted protein</fullName>
    </recommendedName>
</protein>
<evidence type="ECO:0000313" key="3">
    <source>
        <dbReference type="Proteomes" id="UP001175211"/>
    </source>
</evidence>
<evidence type="ECO:0000313" key="2">
    <source>
        <dbReference type="EMBL" id="KAK0434175.1"/>
    </source>
</evidence>
<dbReference type="GeneID" id="85365587"/>
<dbReference type="EMBL" id="JAUEPS010000196">
    <property type="protein sequence ID" value="KAK0434175.1"/>
    <property type="molecule type" value="Genomic_DNA"/>
</dbReference>
<evidence type="ECO:0008006" key="4">
    <source>
        <dbReference type="Google" id="ProtNLM"/>
    </source>
</evidence>
<comment type="caution">
    <text evidence="2">The sequence shown here is derived from an EMBL/GenBank/DDBJ whole genome shotgun (WGS) entry which is preliminary data.</text>
</comment>
<proteinExistence type="predicted"/>